<accession>A0ABV8LY80</accession>
<keyword evidence="1" id="KW-1133">Transmembrane helix</keyword>
<organism evidence="4 5">
    <name type="scientific">Hamadaea flava</name>
    <dbReference type="NCBI Taxonomy" id="1742688"/>
    <lineage>
        <taxon>Bacteria</taxon>
        <taxon>Bacillati</taxon>
        <taxon>Actinomycetota</taxon>
        <taxon>Actinomycetes</taxon>
        <taxon>Micromonosporales</taxon>
        <taxon>Micromonosporaceae</taxon>
        <taxon>Hamadaea</taxon>
    </lineage>
</organism>
<dbReference type="InterPro" id="IPR000160">
    <property type="entry name" value="GGDEF_dom"/>
</dbReference>
<comment type="caution">
    <text evidence="4">The sequence shown here is derived from an EMBL/GenBank/DDBJ whole genome shotgun (WGS) entry which is preliminary data.</text>
</comment>
<dbReference type="RefSeq" id="WP_253756516.1">
    <property type="nucleotide sequence ID" value="NZ_JAMZDZ010000001.1"/>
</dbReference>
<dbReference type="NCBIfam" id="TIGR00254">
    <property type="entry name" value="GGDEF"/>
    <property type="match status" value="1"/>
</dbReference>
<dbReference type="Pfam" id="PF00563">
    <property type="entry name" value="EAL"/>
    <property type="match status" value="1"/>
</dbReference>
<dbReference type="InterPro" id="IPR029787">
    <property type="entry name" value="Nucleotide_cyclase"/>
</dbReference>
<feature type="transmembrane region" description="Helical" evidence="1">
    <location>
        <begin position="44"/>
        <end position="65"/>
    </location>
</feature>
<dbReference type="SUPFAM" id="SSF55073">
    <property type="entry name" value="Nucleotide cyclase"/>
    <property type="match status" value="1"/>
</dbReference>
<dbReference type="InterPro" id="IPR052155">
    <property type="entry name" value="Biofilm_reg_signaling"/>
</dbReference>
<dbReference type="InterPro" id="IPR035919">
    <property type="entry name" value="EAL_sf"/>
</dbReference>
<feature type="transmembrane region" description="Helical" evidence="1">
    <location>
        <begin position="77"/>
        <end position="93"/>
    </location>
</feature>
<keyword evidence="5" id="KW-1185">Reference proteome</keyword>
<gene>
    <name evidence="4" type="ORF">ACFOZ4_32405</name>
</gene>
<feature type="transmembrane region" description="Helical" evidence="1">
    <location>
        <begin position="6"/>
        <end position="32"/>
    </location>
</feature>
<dbReference type="PANTHER" id="PTHR44757:SF2">
    <property type="entry name" value="BIOFILM ARCHITECTURE MAINTENANCE PROTEIN MBAA"/>
    <property type="match status" value="1"/>
</dbReference>
<feature type="domain" description="GGDEF" evidence="3">
    <location>
        <begin position="539"/>
        <end position="671"/>
    </location>
</feature>
<feature type="transmembrane region" description="Helical" evidence="1">
    <location>
        <begin position="264"/>
        <end position="284"/>
    </location>
</feature>
<dbReference type="Gene3D" id="3.30.70.270">
    <property type="match status" value="1"/>
</dbReference>
<dbReference type="Gene3D" id="3.20.20.450">
    <property type="entry name" value="EAL domain"/>
    <property type="match status" value="1"/>
</dbReference>
<keyword evidence="1" id="KW-0472">Membrane</keyword>
<evidence type="ECO:0000313" key="4">
    <source>
        <dbReference type="EMBL" id="MFC4135338.1"/>
    </source>
</evidence>
<dbReference type="CDD" id="cd01948">
    <property type="entry name" value="EAL"/>
    <property type="match status" value="1"/>
</dbReference>
<reference evidence="5" key="1">
    <citation type="journal article" date="2019" name="Int. J. Syst. Evol. Microbiol.">
        <title>The Global Catalogue of Microorganisms (GCM) 10K type strain sequencing project: providing services to taxonomists for standard genome sequencing and annotation.</title>
        <authorList>
            <consortium name="The Broad Institute Genomics Platform"/>
            <consortium name="The Broad Institute Genome Sequencing Center for Infectious Disease"/>
            <person name="Wu L."/>
            <person name="Ma J."/>
        </authorList>
    </citation>
    <scope>NUCLEOTIDE SEQUENCE [LARGE SCALE GENOMIC DNA]</scope>
    <source>
        <strain evidence="5">CGMCC 4.7289</strain>
    </source>
</reference>
<dbReference type="SUPFAM" id="SSF141868">
    <property type="entry name" value="EAL domain-like"/>
    <property type="match status" value="1"/>
</dbReference>
<proteinExistence type="predicted"/>
<dbReference type="InterPro" id="IPR001633">
    <property type="entry name" value="EAL_dom"/>
</dbReference>
<evidence type="ECO:0000259" key="2">
    <source>
        <dbReference type="PROSITE" id="PS50883"/>
    </source>
</evidence>
<feature type="transmembrane region" description="Helical" evidence="1">
    <location>
        <begin position="136"/>
        <end position="160"/>
    </location>
</feature>
<dbReference type="PANTHER" id="PTHR44757">
    <property type="entry name" value="DIGUANYLATE CYCLASE DGCP"/>
    <property type="match status" value="1"/>
</dbReference>
<evidence type="ECO:0000256" key="1">
    <source>
        <dbReference type="SAM" id="Phobius"/>
    </source>
</evidence>
<feature type="transmembrane region" description="Helical" evidence="1">
    <location>
        <begin position="198"/>
        <end position="217"/>
    </location>
</feature>
<feature type="transmembrane region" description="Helical" evidence="1">
    <location>
        <begin position="238"/>
        <end position="258"/>
    </location>
</feature>
<sequence length="937" mass="100317">MIGLILAYWLIPPMRTIALVAVGVGGATAILVGVRRHRTDRWPAWVLLAVGILMITFGEAIYSIQGPARSFPGIPELLFVAAYGPLCLGLVLMGRPRTLSTDLMLILDTIAVGLAATLVVWITLVRPAVLSLHLTGYAKLIVIAGNVGYAAVLASAALVAVAWRANAALRVLGLGLIAFLIADYLYGTEIIAGTWTPGGLADLGFPIFFALSGAAALQPSMTAVASRAHARNQLGARLVMVAIGLLVAPTTLLVAATSGPVTTGFAIAITAVAIGLVMITRIFLSARAYQQKAAREASLRVASRALMLATDRPQIDAGVTAALRQLVPTATAHIREPGDPPVEGLPLALDGGEPRFALGIMVFRGPPDRLDELTPTLQALADQAASAYSRVRTVEKLAAEQREQYFRTLVQTSTDVTLISRDGAIEYATPSARDLFGVDVVGANLDDLVERSGGGSWPDVVEADEGEVHLPDCSLAVLVHRRDLADDPTVCGVVTTLRDVTAERDLRRDLAHQASHDVITGLANPRLFRHALAEAVRTPGVAVILLDIDDFKLVNDMYGHPVGDYLLVTCARRIESAIGPADLAARIGGDEFGVVLGDCPDVDVARDVAQRLSDLLAEPVEVDGMMIESRASVGIAHVAGGGDDSQLMQKADMALYAAKSGGKGRWRQYDGEMSIPARNHVEVGRRLRATMESGELMLYYQPIVDLVTGETVGVEALLRLQDDGDPMPPPQIVAAAESTGLIGRLGEWILDRALADLPQFQLPGRDPCYVSVNVSARQLRRTDFSATVRRALKSSRVDPRLLVLEVTENILIENDDERPWAYLDELHALGVRIAIDDYGTGYASLGYLRQPSVDIVKIDRNLLTDLTPRATRLIEGVSSTLRYLGVDQIAEGVETEHARAILVDAGCPYGQGFLFSPPLPVDKVVRWLRLPDVTAGS</sequence>
<dbReference type="PROSITE" id="PS50887">
    <property type="entry name" value="GGDEF"/>
    <property type="match status" value="1"/>
</dbReference>
<dbReference type="PROSITE" id="PS50883">
    <property type="entry name" value="EAL"/>
    <property type="match status" value="1"/>
</dbReference>
<feature type="transmembrane region" description="Helical" evidence="1">
    <location>
        <begin position="167"/>
        <end position="186"/>
    </location>
</feature>
<feature type="transmembrane region" description="Helical" evidence="1">
    <location>
        <begin position="105"/>
        <end position="124"/>
    </location>
</feature>
<dbReference type="SMART" id="SM00052">
    <property type="entry name" value="EAL"/>
    <property type="match status" value="1"/>
</dbReference>
<dbReference type="EMBL" id="JBHSAY010000021">
    <property type="protein sequence ID" value="MFC4135338.1"/>
    <property type="molecule type" value="Genomic_DNA"/>
</dbReference>
<dbReference type="CDD" id="cd01949">
    <property type="entry name" value="GGDEF"/>
    <property type="match status" value="1"/>
</dbReference>
<evidence type="ECO:0000259" key="3">
    <source>
        <dbReference type="PROSITE" id="PS50887"/>
    </source>
</evidence>
<dbReference type="Gene3D" id="3.30.450.20">
    <property type="entry name" value="PAS domain"/>
    <property type="match status" value="1"/>
</dbReference>
<protein>
    <submittedName>
        <fullName evidence="4">Bifunctional diguanylate cyclase/phosphodiesterase</fullName>
    </submittedName>
</protein>
<keyword evidence="1" id="KW-0812">Transmembrane</keyword>
<dbReference type="Proteomes" id="UP001595816">
    <property type="component" value="Unassembled WGS sequence"/>
</dbReference>
<name>A0ABV8LY80_9ACTN</name>
<evidence type="ECO:0000313" key="5">
    <source>
        <dbReference type="Proteomes" id="UP001595816"/>
    </source>
</evidence>
<dbReference type="InterPro" id="IPR043128">
    <property type="entry name" value="Rev_trsase/Diguanyl_cyclase"/>
</dbReference>
<feature type="domain" description="EAL" evidence="2">
    <location>
        <begin position="680"/>
        <end position="932"/>
    </location>
</feature>
<dbReference type="SMART" id="SM00267">
    <property type="entry name" value="GGDEF"/>
    <property type="match status" value="1"/>
</dbReference>
<dbReference type="Pfam" id="PF00990">
    <property type="entry name" value="GGDEF"/>
    <property type="match status" value="1"/>
</dbReference>